<feature type="binding site" evidence="9">
    <location>
        <begin position="189"/>
        <end position="193"/>
    </location>
    <ligand>
        <name>GTP</name>
        <dbReference type="ChEBI" id="CHEBI:37565"/>
    </ligand>
</feature>
<dbReference type="SUPFAM" id="SSF52540">
    <property type="entry name" value="P-loop containing nucleoside triphosphate hydrolases"/>
    <property type="match status" value="1"/>
</dbReference>
<evidence type="ECO:0000256" key="6">
    <source>
        <dbReference type="ARBA" id="ARBA00023135"/>
    </source>
</evidence>
<evidence type="ECO:0000259" key="10">
    <source>
        <dbReference type="PROSITE" id="PS00300"/>
    </source>
</evidence>
<organism evidence="11 12">
    <name type="scientific">Gracilimonas halophila</name>
    <dbReference type="NCBI Taxonomy" id="1834464"/>
    <lineage>
        <taxon>Bacteria</taxon>
        <taxon>Pseudomonadati</taxon>
        <taxon>Balneolota</taxon>
        <taxon>Balneolia</taxon>
        <taxon>Balneolales</taxon>
        <taxon>Balneolaceae</taxon>
        <taxon>Gracilimonas</taxon>
    </lineage>
</organism>
<dbReference type="InterPro" id="IPR004780">
    <property type="entry name" value="SRP"/>
</dbReference>
<keyword evidence="3 9" id="KW-0378">Hydrolase</keyword>
<keyword evidence="6 9" id="KW-0733">Signal recognition particle</keyword>
<evidence type="ECO:0000313" key="12">
    <source>
        <dbReference type="Proteomes" id="UP001597460"/>
    </source>
</evidence>
<dbReference type="Gene3D" id="1.20.120.140">
    <property type="entry name" value="Signal recognition particle SRP54, nucleotide-binding domain"/>
    <property type="match status" value="1"/>
</dbReference>
<dbReference type="SMART" id="SM00962">
    <property type="entry name" value="SRP54"/>
    <property type="match status" value="1"/>
</dbReference>
<comment type="domain">
    <text evidence="9">Composed of three domains: the N-terminal N domain, which is responsible for interactions with the ribosome, the central G domain, which binds GTP, and the C-terminal M domain, which binds the RNA and the signal sequence of the RNC.</text>
</comment>
<dbReference type="Pfam" id="PF02881">
    <property type="entry name" value="SRP54_N"/>
    <property type="match status" value="1"/>
</dbReference>
<keyword evidence="5 9" id="KW-0342">GTP-binding</keyword>
<dbReference type="NCBIfam" id="TIGR00959">
    <property type="entry name" value="ffh"/>
    <property type="match status" value="1"/>
</dbReference>
<dbReference type="CDD" id="cd18539">
    <property type="entry name" value="SRP_G"/>
    <property type="match status" value="1"/>
</dbReference>
<dbReference type="SUPFAM" id="SSF47446">
    <property type="entry name" value="Signal peptide-binding domain"/>
    <property type="match status" value="1"/>
</dbReference>
<dbReference type="InterPro" id="IPR000897">
    <property type="entry name" value="SRP54_GTPase_dom"/>
</dbReference>
<comment type="function">
    <text evidence="9">Involved in targeting and insertion of nascent membrane proteins into the cytoplasmic membrane. Binds to the hydrophobic signal sequence of the ribosome-nascent chain (RNC) as it emerges from the ribosomes. The SRP-RNC complex is then targeted to the cytoplasmic membrane where it interacts with the SRP receptor FtsY.</text>
</comment>
<dbReference type="InterPro" id="IPR022941">
    <property type="entry name" value="SRP54"/>
</dbReference>
<dbReference type="PANTHER" id="PTHR11564:SF5">
    <property type="entry name" value="SIGNAL RECOGNITION PARTICLE SUBUNIT SRP54"/>
    <property type="match status" value="1"/>
</dbReference>
<evidence type="ECO:0000256" key="9">
    <source>
        <dbReference type="HAMAP-Rule" id="MF_00306"/>
    </source>
</evidence>
<dbReference type="SMART" id="SM00382">
    <property type="entry name" value="AAA"/>
    <property type="match status" value="1"/>
</dbReference>
<evidence type="ECO:0000256" key="2">
    <source>
        <dbReference type="ARBA" id="ARBA00022741"/>
    </source>
</evidence>
<dbReference type="HAMAP" id="MF_00306">
    <property type="entry name" value="SRP54"/>
    <property type="match status" value="1"/>
</dbReference>
<keyword evidence="7 9" id="KW-0687">Ribonucleoprotein</keyword>
<keyword evidence="12" id="KW-1185">Reference proteome</keyword>
<proteinExistence type="inferred from homology"/>
<dbReference type="Gene3D" id="3.40.50.300">
    <property type="entry name" value="P-loop containing nucleotide triphosphate hydrolases"/>
    <property type="match status" value="1"/>
</dbReference>
<feature type="domain" description="SRP54-type proteins GTP-binding" evidence="10">
    <location>
        <begin position="268"/>
        <end position="281"/>
    </location>
</feature>
<reference evidence="12" key="1">
    <citation type="journal article" date="2019" name="Int. J. Syst. Evol. Microbiol.">
        <title>The Global Catalogue of Microorganisms (GCM) 10K type strain sequencing project: providing services to taxonomists for standard genome sequencing and annotation.</title>
        <authorList>
            <consortium name="The Broad Institute Genomics Platform"/>
            <consortium name="The Broad Institute Genome Sequencing Center for Infectious Disease"/>
            <person name="Wu L."/>
            <person name="Ma J."/>
        </authorList>
    </citation>
    <scope>NUCLEOTIDE SEQUENCE [LARGE SCALE GENOMIC DNA]</scope>
    <source>
        <strain evidence="12">KCTC 52042</strain>
    </source>
</reference>
<evidence type="ECO:0000256" key="7">
    <source>
        <dbReference type="ARBA" id="ARBA00023274"/>
    </source>
</evidence>
<evidence type="ECO:0000313" key="11">
    <source>
        <dbReference type="EMBL" id="MFD2531064.1"/>
    </source>
</evidence>
<gene>
    <name evidence="9 11" type="primary">ffh</name>
    <name evidence="11" type="ORF">ACFSVN_01235</name>
</gene>
<dbReference type="EC" id="3.6.5.4" evidence="9"/>
<comment type="subcellular location">
    <subcellularLocation>
        <location evidence="9">Cytoplasm</location>
    </subcellularLocation>
    <text evidence="9">The SRP-RNC complex is targeted to the cytoplasmic membrane.</text>
</comment>
<evidence type="ECO:0000256" key="1">
    <source>
        <dbReference type="ARBA" id="ARBA00005450"/>
    </source>
</evidence>
<name>A0ABW5JHN9_9BACT</name>
<keyword evidence="9" id="KW-0963">Cytoplasm</keyword>
<comment type="catalytic activity">
    <reaction evidence="8 9">
        <text>GTP + H2O = GDP + phosphate + H(+)</text>
        <dbReference type="Rhea" id="RHEA:19669"/>
        <dbReference type="ChEBI" id="CHEBI:15377"/>
        <dbReference type="ChEBI" id="CHEBI:15378"/>
        <dbReference type="ChEBI" id="CHEBI:37565"/>
        <dbReference type="ChEBI" id="CHEBI:43474"/>
        <dbReference type="ChEBI" id="CHEBI:58189"/>
        <dbReference type="EC" id="3.6.5.4"/>
    </reaction>
</comment>
<dbReference type="InterPro" id="IPR027417">
    <property type="entry name" value="P-loop_NTPase"/>
</dbReference>
<dbReference type="InterPro" id="IPR013822">
    <property type="entry name" value="Signal_recog_particl_SRP54_hlx"/>
</dbReference>
<comment type="similarity">
    <text evidence="1 9">Belongs to the GTP-binding SRP family. SRP54 subfamily.</text>
</comment>
<dbReference type="EMBL" id="JBHULI010000002">
    <property type="protein sequence ID" value="MFD2531064.1"/>
    <property type="molecule type" value="Genomic_DNA"/>
</dbReference>
<dbReference type="Proteomes" id="UP001597460">
    <property type="component" value="Unassembled WGS sequence"/>
</dbReference>
<dbReference type="InterPro" id="IPR004125">
    <property type="entry name" value="Signal_recog_particle_SRP54_M"/>
</dbReference>
<dbReference type="Pfam" id="PF00448">
    <property type="entry name" value="SRP54"/>
    <property type="match status" value="1"/>
</dbReference>
<evidence type="ECO:0000256" key="8">
    <source>
        <dbReference type="ARBA" id="ARBA00048027"/>
    </source>
</evidence>
<feature type="binding site" evidence="9">
    <location>
        <begin position="247"/>
        <end position="250"/>
    </location>
    <ligand>
        <name>GTP</name>
        <dbReference type="ChEBI" id="CHEBI:37565"/>
    </ligand>
</feature>
<evidence type="ECO:0000256" key="4">
    <source>
        <dbReference type="ARBA" id="ARBA00022884"/>
    </source>
</evidence>
<dbReference type="SMART" id="SM00963">
    <property type="entry name" value="SRP54_N"/>
    <property type="match status" value="1"/>
</dbReference>
<evidence type="ECO:0000256" key="3">
    <source>
        <dbReference type="ARBA" id="ARBA00022801"/>
    </source>
</evidence>
<feature type="binding site" evidence="9">
    <location>
        <begin position="107"/>
        <end position="114"/>
    </location>
    <ligand>
        <name>GTP</name>
        <dbReference type="ChEBI" id="CHEBI:37565"/>
    </ligand>
</feature>
<dbReference type="InterPro" id="IPR042101">
    <property type="entry name" value="SRP54_N_sf"/>
</dbReference>
<dbReference type="PANTHER" id="PTHR11564">
    <property type="entry name" value="SIGNAL RECOGNITION PARTICLE 54K PROTEIN SRP54"/>
    <property type="match status" value="1"/>
</dbReference>
<keyword evidence="4 9" id="KW-0694">RNA-binding</keyword>
<evidence type="ECO:0000256" key="5">
    <source>
        <dbReference type="ARBA" id="ARBA00023134"/>
    </source>
</evidence>
<protein>
    <recommendedName>
        <fullName evidence="9">Signal recognition particle protein</fullName>
        <ecNumber evidence="9">3.6.5.4</ecNumber>
    </recommendedName>
    <alternativeName>
        <fullName evidence="9">Fifty-four homolog</fullName>
    </alternativeName>
</protein>
<dbReference type="RefSeq" id="WP_390297402.1">
    <property type="nucleotide sequence ID" value="NZ_JBHULI010000002.1"/>
</dbReference>
<keyword evidence="2 9" id="KW-0547">Nucleotide-binding</keyword>
<comment type="caution">
    <text evidence="11">The sequence shown here is derived from an EMBL/GenBank/DDBJ whole genome shotgun (WGS) entry which is preliminary data.</text>
</comment>
<dbReference type="Pfam" id="PF02978">
    <property type="entry name" value="SRP_SPB"/>
    <property type="match status" value="1"/>
</dbReference>
<accession>A0ABW5JHN9</accession>
<dbReference type="PROSITE" id="PS00300">
    <property type="entry name" value="SRP54"/>
    <property type="match status" value="1"/>
</dbReference>
<dbReference type="InterPro" id="IPR003593">
    <property type="entry name" value="AAA+_ATPase"/>
</dbReference>
<dbReference type="Gene3D" id="1.10.260.30">
    <property type="entry name" value="Signal recognition particle, SRP54 subunit, M-domain"/>
    <property type="match status" value="1"/>
</dbReference>
<dbReference type="InterPro" id="IPR036891">
    <property type="entry name" value="Signal_recog_part_SRP54_M_sf"/>
</dbReference>
<comment type="subunit">
    <text evidence="9">Part of the signal recognition particle protein translocation system, which is composed of SRP and FtsY.</text>
</comment>
<sequence>MFEDLSSKLDKAFQSLKGEARITDVNIAETVREIRRALLDADVNYEVARQFTEDIKEQVLGSDVLTSVNPGQQFTKIVHDKLVETFGGERVDITQAHTPPTVILIAGLQGSGKTTFVGKLARHLKQEHKRNPLLAAADVYRPAAVDQLKTLASQIDVPVYSIEQKDAVRVAKEAVSMAKSLALDTVIIDTAGRLHVDEDMMNEVAEIKKAVNPHEILFVVDSMTGQDAVNTAKEFNDRIDFDGVVLTKLDGDTRGGASLSIKTVVNKPIKFVSTGEKLDALSPFYPDRMAQRILGMGDVVSFVEKAQKEFDEKEAEKLQKKIKSDSFDLNDFLEQIQKIKKMGDFSDLVSMIPGASKALDNNEIDDDAFKPIEAIILSMTPEERQNPELLNGSRRRRIAQGSGTKVHEINQLMKQFDQMKKMMKTMSKMGKAGRALQGLKNLPIGR</sequence>